<dbReference type="GO" id="GO:0006606">
    <property type="term" value="P:protein import into nucleus"/>
    <property type="evidence" value="ECO:0007669"/>
    <property type="project" value="TreeGrafter"/>
</dbReference>
<feature type="domain" description="Nucleoporin Nup133/Nup155-like N-terminal" evidence="10">
    <location>
        <begin position="168"/>
        <end position="522"/>
    </location>
</feature>
<dbReference type="Gene3D" id="1.20.58.1380">
    <property type="match status" value="1"/>
</dbReference>
<dbReference type="EMBL" id="OOIN01000007">
    <property type="protein sequence ID" value="SPO24372.1"/>
    <property type="molecule type" value="Genomic_DNA"/>
</dbReference>
<comment type="similarity">
    <text evidence="2">Belongs to the nucleoporin Nup133 family.</text>
</comment>
<dbReference type="OrthoDB" id="103454at2759"/>
<dbReference type="Proteomes" id="UP000324022">
    <property type="component" value="Unassembled WGS sequence"/>
</dbReference>
<dbReference type="InterPro" id="IPR015943">
    <property type="entry name" value="WD40/YVTN_repeat-like_dom_sf"/>
</dbReference>
<dbReference type="InterPro" id="IPR014908">
    <property type="entry name" value="Nucleoporin_Nup133/Nup155_N"/>
</dbReference>
<keyword evidence="5" id="KW-0653">Protein transport</keyword>
<feature type="region of interest" description="Disordered" evidence="8">
    <location>
        <begin position="1"/>
        <end position="109"/>
    </location>
</feature>
<evidence type="ECO:0000256" key="7">
    <source>
        <dbReference type="ARBA" id="ARBA00023242"/>
    </source>
</evidence>
<proteinExistence type="inferred from homology"/>
<feature type="domain" description="Nucleoporin Nup133/Nup155-like C-terminal" evidence="9">
    <location>
        <begin position="703"/>
        <end position="1327"/>
    </location>
</feature>
<dbReference type="SUPFAM" id="SSF117289">
    <property type="entry name" value="Nucleoporin domain"/>
    <property type="match status" value="1"/>
</dbReference>
<feature type="region of interest" description="Disordered" evidence="8">
    <location>
        <begin position="1343"/>
        <end position="1373"/>
    </location>
</feature>
<evidence type="ECO:0000256" key="5">
    <source>
        <dbReference type="ARBA" id="ARBA00022927"/>
    </source>
</evidence>
<dbReference type="Pfam" id="PF03177">
    <property type="entry name" value="Nucleoporin_C"/>
    <property type="match status" value="1"/>
</dbReference>
<evidence type="ECO:0000256" key="1">
    <source>
        <dbReference type="ARBA" id="ARBA00004259"/>
    </source>
</evidence>
<evidence type="ECO:0000256" key="8">
    <source>
        <dbReference type="SAM" id="MobiDB-lite"/>
    </source>
</evidence>
<keyword evidence="6" id="KW-0811">Translocation</keyword>
<feature type="compositionally biased region" description="Acidic residues" evidence="8">
    <location>
        <begin position="1364"/>
        <end position="1373"/>
    </location>
</feature>
<dbReference type="Pfam" id="PF08801">
    <property type="entry name" value="Nucleoporin_N"/>
    <property type="match status" value="1"/>
</dbReference>
<dbReference type="Gene3D" id="2.130.10.10">
    <property type="entry name" value="YVTN repeat-like/Quinoprotein amine dehydrogenase"/>
    <property type="match status" value="1"/>
</dbReference>
<keyword evidence="4" id="KW-0509">mRNA transport</keyword>
<dbReference type="InterPro" id="IPR007187">
    <property type="entry name" value="Nucleoporin_Nup133/Nup155_C"/>
</dbReference>
<dbReference type="GO" id="GO:0031080">
    <property type="term" value="C:nuclear pore outer ring"/>
    <property type="evidence" value="ECO:0007669"/>
    <property type="project" value="TreeGrafter"/>
</dbReference>
<evidence type="ECO:0000256" key="3">
    <source>
        <dbReference type="ARBA" id="ARBA00022448"/>
    </source>
</evidence>
<evidence type="ECO:0000256" key="4">
    <source>
        <dbReference type="ARBA" id="ARBA00022816"/>
    </source>
</evidence>
<dbReference type="InterPro" id="IPR037624">
    <property type="entry name" value="Nup133-like"/>
</dbReference>
<evidence type="ECO:0000313" key="12">
    <source>
        <dbReference type="Proteomes" id="UP000324022"/>
    </source>
</evidence>
<evidence type="ECO:0000259" key="9">
    <source>
        <dbReference type="Pfam" id="PF03177"/>
    </source>
</evidence>
<evidence type="ECO:0000256" key="6">
    <source>
        <dbReference type="ARBA" id="ARBA00023010"/>
    </source>
</evidence>
<dbReference type="Gene3D" id="1.25.40.700">
    <property type="match status" value="1"/>
</dbReference>
<reference evidence="11 12" key="1">
    <citation type="submission" date="2018-03" db="EMBL/GenBank/DDBJ databases">
        <authorList>
            <person name="Guldener U."/>
        </authorList>
    </citation>
    <scope>NUCLEOTIDE SEQUENCE [LARGE SCALE GENOMIC DNA]</scope>
    <source>
        <strain evidence="11 12">NBRC100155</strain>
    </source>
</reference>
<dbReference type="GO" id="GO:0016973">
    <property type="term" value="P:poly(A)+ mRNA export from nucleus"/>
    <property type="evidence" value="ECO:0007669"/>
    <property type="project" value="TreeGrafter"/>
</dbReference>
<comment type="subcellular location">
    <subcellularLocation>
        <location evidence="1">Nucleus envelope</location>
    </subcellularLocation>
</comment>
<keyword evidence="12" id="KW-1185">Reference proteome</keyword>
<sequence>MFTTPSRARDARSSTPLAGAGVGASRSANRPSRAGTPVFGGQDPISPPSFLSPSTFRRNDPNSTNMNDAADVSSSSLFLTGTSRPRTTRARPRPSSMLAASGPNVSLLSPSTAFEREGSVLSDDDMRSVADTVHSTGFGGRRAPAIAAKDAKQQLEEGTILLGDQWIHVSAYSKLPTEVLEALRDADLYIDAFQGHLDVQTGYACLLSRNQCFVWNYSSRGIGTGSPTCFVFPVPQYASSSMTAINDLSHCCFLPRGANREPALLLVAPDGQTCLWEGISSSLTRQDRAQRITAPLSSSSETVIQLQRVDESTVVLATSQSRLLRVSVGSRAGVLQAEIRPFSQPRGLLGRLFGSTSAMGSSNDQISSIAIAPVSAGKQGREVYAIGRKTLQKWQVLEQGGERLLAEQDVQQVVASSVLQRSDERYSAAQSLAFDILDGAVQADGKLVLLYSQAKAEHEPLNYGLAVLDAVKDAGSFVVASILTVNYLSFADPRPYAQPTLSLPNGGPAAFISFADTVVAKQLEQGCETFEEVIKLKDDVKNRFIGSGCDSVDVDGSNAVAALSLISATSGSLLIETSIDEIRNRCTAYSSAADRQRADTERLKGKLEQALYYSESPLNPLTFQLPSHLQGTLMTACEELSRELLTFSNPISQSVPPSVDLRTALKDRLGKLRFLVKFVATCGHLEKLPQTTKRQLRADAELAAALTELWVYQNEFYTSAHNHGSAAKSPLAEAIEVVMTEQGLSSGEGDLVRRFFRHHADLTPRLLDRLLTQTKTVSAQPLRTRSSAVLELNRTILSSLKAALRYRKESGPLYGIITDKVVVETWTAASVSVQLLETLFSITVNLIPDRTRELGSGIDAHSTEYSSTASEEVKREQRVQVELKGQLCSLAEIALCSYEERLGYLQAATAAGGDAGLERELAVFSTTYRSARPMFIRPLVAIGRSDRSFSLAEQYQDFRTLVELSTDPTLRSDARLDTYLERYQEAFAFELYDWYIETGQPRVLLTQKSEYSSLVLAYLSQPGKDRLGWLHDLALRRFSEASAKLENLALQEDNLPQRKMMLSLAKLGYLSTLSVEDVSRVGTQKQVEVFDDYLDLIAVQESLVSLWENSVGGLPDILPLANTAEAREIATSIVDCVATRLSEYPAYRQHYLTLVQDLLFSNKYLGSEELVDLLTLKDTPENQLEDFATAIKVIVRAKDVPPQRLGAALKAIWRRAVLRDDWLALSETQGVSDQVVLADLKGTALYAVLREVVGDEESNRGAWVDVQDLVVESNNDENGEEKEEERKLLEARFASAPDHFISLLLQDQSKEKDTVASFLDDSDLPRLAVELAGYAAREVQHQEATGQSILNGEAGAETSMLNAGEEEDSMLIE</sequence>
<feature type="compositionally biased region" description="Polar residues" evidence="8">
    <location>
        <begin position="49"/>
        <end position="81"/>
    </location>
</feature>
<dbReference type="GO" id="GO:0000972">
    <property type="term" value="P:transcription-dependent tethering of RNA polymerase II gene DNA at nuclear periphery"/>
    <property type="evidence" value="ECO:0007669"/>
    <property type="project" value="TreeGrafter"/>
</dbReference>
<dbReference type="PANTHER" id="PTHR13405">
    <property type="entry name" value="NUCLEAR PORE COMPLEX PROTEIN NUP133"/>
    <property type="match status" value="1"/>
</dbReference>
<evidence type="ECO:0000256" key="2">
    <source>
        <dbReference type="ARBA" id="ARBA00005569"/>
    </source>
</evidence>
<evidence type="ECO:0000259" key="10">
    <source>
        <dbReference type="Pfam" id="PF08801"/>
    </source>
</evidence>
<accession>A0A5C3E1P7</accession>
<organism evidence="11 12">
    <name type="scientific">Ustilago trichophora</name>
    <dbReference type="NCBI Taxonomy" id="86804"/>
    <lineage>
        <taxon>Eukaryota</taxon>
        <taxon>Fungi</taxon>
        <taxon>Dikarya</taxon>
        <taxon>Basidiomycota</taxon>
        <taxon>Ustilaginomycotina</taxon>
        <taxon>Ustilaginomycetes</taxon>
        <taxon>Ustilaginales</taxon>
        <taxon>Ustilaginaceae</taxon>
        <taxon>Ustilago</taxon>
    </lineage>
</organism>
<dbReference type="GO" id="GO:0017056">
    <property type="term" value="F:structural constituent of nuclear pore"/>
    <property type="evidence" value="ECO:0007669"/>
    <property type="project" value="InterPro"/>
</dbReference>
<evidence type="ECO:0000313" key="11">
    <source>
        <dbReference type="EMBL" id="SPO24372.1"/>
    </source>
</evidence>
<keyword evidence="7" id="KW-0539">Nucleus</keyword>
<protein>
    <submittedName>
        <fullName evidence="11">Uncharacterized protein</fullName>
    </submittedName>
</protein>
<dbReference type="PANTHER" id="PTHR13405:SF11">
    <property type="entry name" value="NUCLEAR PORE COMPLEX PROTEIN NUP133"/>
    <property type="match status" value="1"/>
</dbReference>
<gene>
    <name evidence="11" type="ORF">UTRI_03640</name>
</gene>
<keyword evidence="3" id="KW-0813">Transport</keyword>
<name>A0A5C3E1P7_9BASI</name>